<organism evidence="2 3">
    <name type="scientific">Humidesulfovibrio mexicanus</name>
    <dbReference type="NCBI Taxonomy" id="147047"/>
    <lineage>
        <taxon>Bacteria</taxon>
        <taxon>Pseudomonadati</taxon>
        <taxon>Thermodesulfobacteriota</taxon>
        <taxon>Desulfovibrionia</taxon>
        <taxon>Desulfovibrionales</taxon>
        <taxon>Desulfovibrionaceae</taxon>
        <taxon>Humidesulfovibrio</taxon>
    </lineage>
</organism>
<feature type="signal peptide" evidence="1">
    <location>
        <begin position="1"/>
        <end position="23"/>
    </location>
</feature>
<accession>A0A238Y5S6</accession>
<keyword evidence="1" id="KW-0732">Signal</keyword>
<evidence type="ECO:0008006" key="4">
    <source>
        <dbReference type="Google" id="ProtNLM"/>
    </source>
</evidence>
<keyword evidence="3" id="KW-1185">Reference proteome</keyword>
<dbReference type="Proteomes" id="UP000198324">
    <property type="component" value="Unassembled WGS sequence"/>
</dbReference>
<gene>
    <name evidence="2" type="ORF">SAMN04488503_0722</name>
</gene>
<dbReference type="AlphaFoldDB" id="A0A238Y5S6"/>
<reference evidence="2 3" key="1">
    <citation type="submission" date="2017-06" db="EMBL/GenBank/DDBJ databases">
        <authorList>
            <person name="Kim H.J."/>
            <person name="Triplett B.A."/>
        </authorList>
    </citation>
    <scope>NUCLEOTIDE SEQUENCE [LARGE SCALE GENOMIC DNA]</scope>
    <source>
        <strain evidence="2 3">DSM 13116</strain>
    </source>
</reference>
<proteinExistence type="predicted"/>
<evidence type="ECO:0000313" key="3">
    <source>
        <dbReference type="Proteomes" id="UP000198324"/>
    </source>
</evidence>
<feature type="chain" id="PRO_5012692332" description="DUF4197 domain-containing protein" evidence="1">
    <location>
        <begin position="24"/>
        <end position="256"/>
    </location>
</feature>
<evidence type="ECO:0000313" key="2">
    <source>
        <dbReference type="EMBL" id="SNR66565.1"/>
    </source>
</evidence>
<sequence length="256" mass="26875">MKRFAAIALCLAAAVFIPRHSHAGWSDVLDAVQQQTTQTSQPAATKSSATGLAAGLSDADVTKGLKEALAKGVTTSITSLGKTDGYFGNQAVRILLPEQLQKLETPLRLAGQGKLLDDLVLAMNRAAEKAVPQAAGILGDAVKSMTVSDAKSILTGPDDAATQYFRKSSGDKIGTLMQPIISKATDSVGVAKAYKRLTANPLAANLAQSYGLDLDAYVNAKAQDGLFTMIAKEEKDIRTNPAERTTALLKKVFGAK</sequence>
<dbReference type="InterPro" id="IPR025245">
    <property type="entry name" value="DUF4197"/>
</dbReference>
<dbReference type="EMBL" id="FZOC01000001">
    <property type="protein sequence ID" value="SNR66565.1"/>
    <property type="molecule type" value="Genomic_DNA"/>
</dbReference>
<name>A0A238Y5S6_9BACT</name>
<dbReference type="OrthoDB" id="9789685at2"/>
<protein>
    <recommendedName>
        <fullName evidence="4">DUF4197 domain-containing protein</fullName>
    </recommendedName>
</protein>
<dbReference type="Pfam" id="PF13852">
    <property type="entry name" value="DUF4197"/>
    <property type="match status" value="1"/>
</dbReference>
<evidence type="ECO:0000256" key="1">
    <source>
        <dbReference type="SAM" id="SignalP"/>
    </source>
</evidence>
<dbReference type="RefSeq" id="WP_089271770.1">
    <property type="nucleotide sequence ID" value="NZ_FZOC01000001.1"/>
</dbReference>